<dbReference type="AlphaFoldDB" id="A0A0A1WM23"/>
<keyword evidence="2" id="KW-0472">Membrane</keyword>
<protein>
    <submittedName>
        <fullName evidence="3">Transmembrane protein 70 homolog, mitochondrial</fullName>
    </submittedName>
</protein>
<dbReference type="InterPro" id="IPR045325">
    <property type="entry name" value="TMEM70/TMEM186/TMEM223"/>
</dbReference>
<name>A0A0A1WM23_ZEUCU</name>
<dbReference type="OrthoDB" id="156886at2759"/>
<organism evidence="3">
    <name type="scientific">Zeugodacus cucurbitae</name>
    <name type="common">Melon fruit fly</name>
    <name type="synonym">Bactrocera cucurbitae</name>
    <dbReference type="NCBI Taxonomy" id="28588"/>
    <lineage>
        <taxon>Eukaryota</taxon>
        <taxon>Metazoa</taxon>
        <taxon>Ecdysozoa</taxon>
        <taxon>Arthropoda</taxon>
        <taxon>Hexapoda</taxon>
        <taxon>Insecta</taxon>
        <taxon>Pterygota</taxon>
        <taxon>Neoptera</taxon>
        <taxon>Endopterygota</taxon>
        <taxon>Diptera</taxon>
        <taxon>Brachycera</taxon>
        <taxon>Muscomorpha</taxon>
        <taxon>Tephritoidea</taxon>
        <taxon>Tephritidae</taxon>
        <taxon>Zeugodacus</taxon>
        <taxon>Zeugodacus</taxon>
    </lineage>
</organism>
<evidence type="ECO:0000256" key="1">
    <source>
        <dbReference type="ARBA" id="ARBA00005280"/>
    </source>
</evidence>
<dbReference type="GO" id="GO:0033615">
    <property type="term" value="P:mitochondrial proton-transporting ATP synthase complex assembly"/>
    <property type="evidence" value="ECO:0007669"/>
    <property type="project" value="TreeGrafter"/>
</dbReference>
<dbReference type="EMBL" id="GBXI01014415">
    <property type="protein sequence ID" value="JAC99876.1"/>
    <property type="molecule type" value="Transcribed_RNA"/>
</dbReference>
<dbReference type="GO" id="GO:0031966">
    <property type="term" value="C:mitochondrial membrane"/>
    <property type="evidence" value="ECO:0007669"/>
    <property type="project" value="TreeGrafter"/>
</dbReference>
<accession>A0A0A1WM23</accession>
<proteinExistence type="inferred from homology"/>
<sequence length="236" mass="26448">MLSLRTLLRSSRSVVTISQHGFKSVSTSKFGFNGRLLAPTCCFQTPQQTVVAQQLRLYASSSPKEVEDVRVYHGSLAPRMKAVKIFSLTTSLAGLAAQPILLEQGLNMGGKPMAVFLCTFAGFFTFVTPLLLHFITKKYVTEIHYNPKTEEYTATTISLLLFKIKTKFKPEHVKVPEVPGMFTSFLVHDKPLFVDPALFEDPDHYARIMGYDKPVDFKLDFTDNSAKADKTNKKAQ</sequence>
<dbReference type="PANTHER" id="PTHR13281:SF0">
    <property type="entry name" value="TRANSMEMBRANE PROTEIN 70, MITOCHONDRIAL"/>
    <property type="match status" value="1"/>
</dbReference>
<keyword evidence="2 3" id="KW-0812">Transmembrane</keyword>
<reference evidence="3" key="2">
    <citation type="journal article" date="2015" name="Gigascience">
        <title>Reconstructing a comprehensive transcriptome assembly of a white-pupal translocated strain of the pest fruit fly Bactrocera cucurbitae.</title>
        <authorList>
            <person name="Sim S.B."/>
            <person name="Calla B."/>
            <person name="Hall B."/>
            <person name="DeRego T."/>
            <person name="Geib S.M."/>
        </authorList>
    </citation>
    <scope>NUCLEOTIDE SEQUENCE</scope>
</reference>
<dbReference type="PANTHER" id="PTHR13281">
    <property type="entry name" value="TRANSMEMBRANE PROTEIN 70, MITOCHONDRIAL"/>
    <property type="match status" value="1"/>
</dbReference>
<evidence type="ECO:0000313" key="3">
    <source>
        <dbReference type="EMBL" id="JAC99876.1"/>
    </source>
</evidence>
<dbReference type="InterPro" id="IPR009724">
    <property type="entry name" value="TMEM70"/>
</dbReference>
<comment type="similarity">
    <text evidence="1">Belongs to the TMEM70 family.</text>
</comment>
<feature type="transmembrane region" description="Helical" evidence="2">
    <location>
        <begin position="113"/>
        <end position="135"/>
    </location>
</feature>
<keyword evidence="2" id="KW-1133">Transmembrane helix</keyword>
<gene>
    <name evidence="3" type="primary">CG7506</name>
    <name evidence="3" type="ORF">g.11788</name>
</gene>
<evidence type="ECO:0000256" key="2">
    <source>
        <dbReference type="SAM" id="Phobius"/>
    </source>
</evidence>
<dbReference type="Pfam" id="PF06979">
    <property type="entry name" value="TMEM70"/>
    <property type="match status" value="1"/>
</dbReference>
<reference evidence="3" key="1">
    <citation type="submission" date="2014-11" db="EMBL/GenBank/DDBJ databases">
        <authorList>
            <person name="Geib S."/>
        </authorList>
    </citation>
    <scope>NUCLEOTIDE SEQUENCE</scope>
</reference>